<name>T1KFF3_TETUR</name>
<feature type="compositionally biased region" description="Low complexity" evidence="1">
    <location>
        <begin position="144"/>
        <end position="166"/>
    </location>
</feature>
<organism evidence="3 4">
    <name type="scientific">Tetranychus urticae</name>
    <name type="common">Two-spotted spider mite</name>
    <dbReference type="NCBI Taxonomy" id="32264"/>
    <lineage>
        <taxon>Eukaryota</taxon>
        <taxon>Metazoa</taxon>
        <taxon>Ecdysozoa</taxon>
        <taxon>Arthropoda</taxon>
        <taxon>Chelicerata</taxon>
        <taxon>Arachnida</taxon>
        <taxon>Acari</taxon>
        <taxon>Acariformes</taxon>
        <taxon>Trombidiformes</taxon>
        <taxon>Prostigmata</taxon>
        <taxon>Eleutherengona</taxon>
        <taxon>Raphignathae</taxon>
        <taxon>Tetranychoidea</taxon>
        <taxon>Tetranychidae</taxon>
        <taxon>Tetranychus</taxon>
    </lineage>
</organism>
<reference evidence="4" key="1">
    <citation type="submission" date="2011-08" db="EMBL/GenBank/DDBJ databases">
        <authorList>
            <person name="Rombauts S."/>
        </authorList>
    </citation>
    <scope>NUCLEOTIDE SEQUENCE</scope>
    <source>
        <strain evidence="4">London</strain>
    </source>
</reference>
<dbReference type="Pfam" id="PF00621">
    <property type="entry name" value="RhoGEF"/>
    <property type="match status" value="1"/>
</dbReference>
<reference evidence="3" key="2">
    <citation type="submission" date="2015-06" db="UniProtKB">
        <authorList>
            <consortium name="EnsemblMetazoa"/>
        </authorList>
    </citation>
    <scope>IDENTIFICATION</scope>
</reference>
<dbReference type="InterPro" id="IPR000219">
    <property type="entry name" value="DH_dom"/>
</dbReference>
<dbReference type="GO" id="GO:0005085">
    <property type="term" value="F:guanyl-nucleotide exchange factor activity"/>
    <property type="evidence" value="ECO:0007669"/>
    <property type="project" value="InterPro"/>
</dbReference>
<dbReference type="EMBL" id="CAEY01000036">
    <property type="status" value="NOT_ANNOTATED_CDS"/>
    <property type="molecule type" value="Genomic_DNA"/>
</dbReference>
<feature type="compositionally biased region" description="Polar residues" evidence="1">
    <location>
        <begin position="116"/>
        <end position="139"/>
    </location>
</feature>
<evidence type="ECO:0000313" key="4">
    <source>
        <dbReference type="Proteomes" id="UP000015104"/>
    </source>
</evidence>
<accession>T1KFF3</accession>
<dbReference type="OrthoDB" id="27593at2759"/>
<protein>
    <recommendedName>
        <fullName evidence="2">DH domain-containing protein</fullName>
    </recommendedName>
</protein>
<dbReference type="CDD" id="cd00160">
    <property type="entry name" value="RhoGEF"/>
    <property type="match status" value="1"/>
</dbReference>
<dbReference type="Proteomes" id="UP000015104">
    <property type="component" value="Unassembled WGS sequence"/>
</dbReference>
<feature type="domain" description="DH" evidence="2">
    <location>
        <begin position="461"/>
        <end position="646"/>
    </location>
</feature>
<sequence length="851" mass="97759">MNIPLGQSCFKKDYQENTVTGHLHFSNQLPVQPQSGIHLTKFESLPRGLKRAELNSVKCQSVENLTHSPLPPMYSTITSSTPPPGIIENHHQGGFINGQLSLRKGLRRLLDKNGTSNGSLKYSHSSHVLNQSSNPTNATKCEFTNGSSSTLSSSSNGSSSLSTGNLMSTRSHSLENGNAKLKDSVRSSTMINNTVNQTKQSFVKTPRSRSSSPHRSLRFKSSIARFIDSNGRLVDCNGRHGLPRKQLKALLPMEDPNINLTYYRQYSPIIEKNGLLTQVNIRTMDSLKENLDIYVVSNNSNHNNNNNNESHNIINNKSVSVKRRPSNLSCSRVLPNDDRLYSPQSVKPFRSVSTLDSRRHCYQSYSGPTTPDREIVHGHGRDLQRKFSDPRLVSDHRDQYNYYQQQQRITKNNYLTYQQYLQHQNKSTMELIRNGARMLWCELPQVRELGLLRELSPAQRQLQEALFEVITSEASYLRSLDILVNHFANNAILSNPAFLDPRRRAELFSNIHVIRDISHNLMNILEVRWRQNLVLTDVCDILVDYAYNHFAPYLTYCRFKRRQESTLRELQLSSKFNTLIRQLEMDPICQGLTLHSFLLLPVQRVTRYPLLVEAILRRLPPDSAQYRSCKRTLFATDKLVKECNTAANQYDKYLDLTSKLKFTSNNMKGLSINEPRWLIMNVEVTRLKPETQSNLLIGTFRAPHWSNSVNVLSILSDMVLLSKKKGDELTVYDYCFRDLVQMRKVGLDTNERTLFNCKLPETYKNLVKMTFLHNNCGKRIEYCLNFNSISERDECLSILDPKTNFIRTEQFMESSCKIWEDSVKHQQQQTTCCPNQHNGCQNGEYGHEIYI</sequence>
<evidence type="ECO:0000256" key="1">
    <source>
        <dbReference type="SAM" id="MobiDB-lite"/>
    </source>
</evidence>
<dbReference type="PROSITE" id="PS50010">
    <property type="entry name" value="DH_2"/>
    <property type="match status" value="1"/>
</dbReference>
<dbReference type="STRING" id="32264.T1KFF3"/>
<dbReference type="PANTHER" id="PTHR12845:SF5">
    <property type="entry name" value="EPHEXIN, ISOFORM D"/>
    <property type="match status" value="1"/>
</dbReference>
<proteinExistence type="predicted"/>
<evidence type="ECO:0000259" key="2">
    <source>
        <dbReference type="PROSITE" id="PS50010"/>
    </source>
</evidence>
<dbReference type="PANTHER" id="PTHR12845">
    <property type="entry name" value="GUANINE NUCLEOTIDE EXCHANGE FACTOR"/>
    <property type="match status" value="1"/>
</dbReference>
<keyword evidence="4" id="KW-1185">Reference proteome</keyword>
<gene>
    <name evidence="3" type="primary">107363703</name>
</gene>
<dbReference type="HOGENOM" id="CLU_335353_0_0_1"/>
<dbReference type="SUPFAM" id="SSF48065">
    <property type="entry name" value="DBL homology domain (DH-domain)"/>
    <property type="match status" value="1"/>
</dbReference>
<dbReference type="EnsemblMetazoa" id="tetur10g02920.1">
    <property type="protein sequence ID" value="tetur10g02920.1"/>
    <property type="gene ID" value="tetur10g02920"/>
</dbReference>
<dbReference type="eggNOG" id="KOG3523">
    <property type="taxonomic scope" value="Eukaryota"/>
</dbReference>
<dbReference type="KEGG" id="tut:107363703"/>
<dbReference type="AlphaFoldDB" id="T1KFF3"/>
<evidence type="ECO:0000313" key="3">
    <source>
        <dbReference type="EnsemblMetazoa" id="tetur10g02920.1"/>
    </source>
</evidence>
<dbReference type="OMA" id="SINEPRW"/>
<dbReference type="SMART" id="SM00325">
    <property type="entry name" value="RhoGEF"/>
    <property type="match status" value="1"/>
</dbReference>
<dbReference type="InterPro" id="IPR035899">
    <property type="entry name" value="DBL_dom_sf"/>
</dbReference>
<dbReference type="InterPro" id="IPR047271">
    <property type="entry name" value="Ephexin-like"/>
</dbReference>
<dbReference type="Gene3D" id="1.20.900.10">
    <property type="entry name" value="Dbl homology (DH) domain"/>
    <property type="match status" value="1"/>
</dbReference>
<feature type="region of interest" description="Disordered" evidence="1">
    <location>
        <begin position="116"/>
        <end position="171"/>
    </location>
</feature>